<dbReference type="AlphaFoldDB" id="A0A7D9D2K9"/>
<reference evidence="1" key="1">
    <citation type="submission" date="2019-07" db="EMBL/GenBank/DDBJ databases">
        <authorList>
            <person name="Weber M."/>
            <person name="Kostadinov I."/>
            <person name="Kostadinov D I."/>
        </authorList>
    </citation>
    <scope>NUCLEOTIDE SEQUENCE</scope>
    <source>
        <strain evidence="1">Gfbio:sag-sample-m06:053724c1-46a9-4a36-b237-ea2bf867836b</strain>
    </source>
</reference>
<feature type="non-terminal residue" evidence="1">
    <location>
        <position position="51"/>
    </location>
</feature>
<name>A0A7D9D2K9_9GAMM</name>
<protein>
    <submittedName>
        <fullName evidence="1">Uncharacterized protein</fullName>
    </submittedName>
</protein>
<evidence type="ECO:0000313" key="1">
    <source>
        <dbReference type="EMBL" id="VUX56321.1"/>
    </source>
</evidence>
<proteinExistence type="predicted"/>
<organism evidence="1">
    <name type="scientific">uncultured Woeseiaceae bacterium</name>
    <dbReference type="NCBI Taxonomy" id="1983305"/>
    <lineage>
        <taxon>Bacteria</taxon>
        <taxon>Pseudomonadati</taxon>
        <taxon>Pseudomonadota</taxon>
        <taxon>Gammaproteobacteria</taxon>
        <taxon>Woeseiales</taxon>
        <taxon>Woeseiaceae</taxon>
        <taxon>environmental samples</taxon>
    </lineage>
</organism>
<accession>A0A7D9D2K9</accession>
<sequence length="51" mass="5335">MISDSEIEDFDAAIAKAGFNPNDFALTPLEDPPATPAVEAVTGTVTVLRES</sequence>
<dbReference type="EMBL" id="LR633967">
    <property type="protein sequence ID" value="VUX56321.1"/>
    <property type="molecule type" value="Genomic_DNA"/>
</dbReference>
<gene>
    <name evidence="1" type="ORF">JTBM06_V1_610001</name>
</gene>